<dbReference type="GO" id="GO:0015074">
    <property type="term" value="P:DNA integration"/>
    <property type="evidence" value="ECO:0007669"/>
    <property type="project" value="InterPro"/>
</dbReference>
<proteinExistence type="predicted"/>
<dbReference type="PANTHER" id="PTHR37984">
    <property type="entry name" value="PROTEIN CBG26694"/>
    <property type="match status" value="1"/>
</dbReference>
<comment type="caution">
    <text evidence="3">The sequence shown here is derived from an EMBL/GenBank/DDBJ whole genome shotgun (WGS) entry which is preliminary data.</text>
</comment>
<dbReference type="PROSITE" id="PS50994">
    <property type="entry name" value="INTEGRASE"/>
    <property type="match status" value="1"/>
</dbReference>
<dbReference type="InterPro" id="IPR036397">
    <property type="entry name" value="RNaseH_sf"/>
</dbReference>
<dbReference type="Pfam" id="PF00665">
    <property type="entry name" value="rve"/>
    <property type="match status" value="1"/>
</dbReference>
<dbReference type="SUPFAM" id="SSF53098">
    <property type="entry name" value="Ribonuclease H-like"/>
    <property type="match status" value="1"/>
</dbReference>
<name>A0A6D2JIU5_9BRAS</name>
<dbReference type="Gene3D" id="3.30.420.10">
    <property type="entry name" value="Ribonuclease H-like superfamily/Ribonuclease H"/>
    <property type="match status" value="1"/>
</dbReference>
<feature type="region of interest" description="Disordered" evidence="1">
    <location>
        <begin position="237"/>
        <end position="304"/>
    </location>
</feature>
<organism evidence="3 4">
    <name type="scientific">Microthlaspi erraticum</name>
    <dbReference type="NCBI Taxonomy" id="1685480"/>
    <lineage>
        <taxon>Eukaryota</taxon>
        <taxon>Viridiplantae</taxon>
        <taxon>Streptophyta</taxon>
        <taxon>Embryophyta</taxon>
        <taxon>Tracheophyta</taxon>
        <taxon>Spermatophyta</taxon>
        <taxon>Magnoliopsida</taxon>
        <taxon>eudicotyledons</taxon>
        <taxon>Gunneridae</taxon>
        <taxon>Pentapetalae</taxon>
        <taxon>rosids</taxon>
        <taxon>malvids</taxon>
        <taxon>Brassicales</taxon>
        <taxon>Brassicaceae</taxon>
        <taxon>Coluteocarpeae</taxon>
        <taxon>Microthlaspi</taxon>
    </lineage>
</organism>
<dbReference type="Pfam" id="PF17921">
    <property type="entry name" value="Integrase_H2C2"/>
    <property type="match status" value="1"/>
</dbReference>
<sequence length="304" mass="34617">MCEPMDKETEPTYDDWQTELKLYINNGRVPRDKWAARRLKARASHYVLVRDTLYRYSMSGALFTCVSGQEVQNVMKETHEGASGNHSGGRSLALKIKKHGMFWPTMIPDCEKFVARCKKRQRHAPIIHQPSELLSASTAPYPFMRWAIDIIGPFPPSWQKRLVLVMTDYFTKWVEAAAYTTIKDNDVRNFVWKFIICRHGLPYEIVTDNGSQFISATFEAFCARWKIRLSKSTPRYLQGNGQAKATNKTIAPDSRNDSMPRKGHGQTSSTVSYGHTEPHQGARRAALPSPSRTESKPCSLQRSA</sequence>
<evidence type="ECO:0000259" key="2">
    <source>
        <dbReference type="PROSITE" id="PS50994"/>
    </source>
</evidence>
<dbReference type="Proteomes" id="UP000467841">
    <property type="component" value="Unassembled WGS sequence"/>
</dbReference>
<gene>
    <name evidence="3" type="ORF">MERR_LOCUS24411</name>
</gene>
<evidence type="ECO:0000313" key="3">
    <source>
        <dbReference type="EMBL" id="CAA7037176.1"/>
    </source>
</evidence>
<dbReference type="InterPro" id="IPR041588">
    <property type="entry name" value="Integrase_H2C2"/>
</dbReference>
<dbReference type="EMBL" id="CACVBM020001172">
    <property type="protein sequence ID" value="CAA7037176.1"/>
    <property type="molecule type" value="Genomic_DNA"/>
</dbReference>
<feature type="compositionally biased region" description="Polar residues" evidence="1">
    <location>
        <begin position="290"/>
        <end position="304"/>
    </location>
</feature>
<evidence type="ECO:0000313" key="4">
    <source>
        <dbReference type="Proteomes" id="UP000467841"/>
    </source>
</evidence>
<dbReference type="InterPro" id="IPR001584">
    <property type="entry name" value="Integrase_cat-core"/>
</dbReference>
<reference evidence="3" key="1">
    <citation type="submission" date="2020-01" db="EMBL/GenBank/DDBJ databases">
        <authorList>
            <person name="Mishra B."/>
        </authorList>
    </citation>
    <scope>NUCLEOTIDE SEQUENCE [LARGE SCALE GENOMIC DNA]</scope>
</reference>
<dbReference type="PANTHER" id="PTHR37984:SF5">
    <property type="entry name" value="PROTEIN NYNRIN-LIKE"/>
    <property type="match status" value="1"/>
</dbReference>
<feature type="domain" description="Integrase catalytic" evidence="2">
    <location>
        <begin position="136"/>
        <end position="251"/>
    </location>
</feature>
<dbReference type="InterPro" id="IPR050951">
    <property type="entry name" value="Retrovirus_Pol_polyprotein"/>
</dbReference>
<dbReference type="GO" id="GO:0003676">
    <property type="term" value="F:nucleic acid binding"/>
    <property type="evidence" value="ECO:0007669"/>
    <property type="project" value="InterPro"/>
</dbReference>
<feature type="compositionally biased region" description="Polar residues" evidence="1">
    <location>
        <begin position="237"/>
        <end position="249"/>
    </location>
</feature>
<dbReference type="Gene3D" id="1.10.340.70">
    <property type="match status" value="1"/>
</dbReference>
<evidence type="ECO:0000256" key="1">
    <source>
        <dbReference type="SAM" id="MobiDB-lite"/>
    </source>
</evidence>
<keyword evidence="4" id="KW-1185">Reference proteome</keyword>
<accession>A0A6D2JIU5</accession>
<dbReference type="InterPro" id="IPR012337">
    <property type="entry name" value="RNaseH-like_sf"/>
</dbReference>
<protein>
    <recommendedName>
        <fullName evidence="2">Integrase catalytic domain-containing protein</fullName>
    </recommendedName>
</protein>
<dbReference type="OrthoDB" id="1109172at2759"/>
<dbReference type="AlphaFoldDB" id="A0A6D2JIU5"/>